<dbReference type="InterPro" id="IPR022059">
    <property type="entry name" value="DUF3615"/>
</dbReference>
<feature type="non-terminal residue" evidence="3">
    <location>
        <position position="1"/>
    </location>
</feature>
<feature type="compositionally biased region" description="Acidic residues" evidence="1">
    <location>
        <begin position="133"/>
        <end position="147"/>
    </location>
</feature>
<accession>A0A5J9TPF3</accession>
<name>A0A5J9TPF3_9POAL</name>
<dbReference type="AlphaFoldDB" id="A0A5J9TPF3"/>
<dbReference type="Proteomes" id="UP000324897">
    <property type="component" value="Chromosome 3"/>
</dbReference>
<organism evidence="3 4">
    <name type="scientific">Eragrostis curvula</name>
    <name type="common">weeping love grass</name>
    <dbReference type="NCBI Taxonomy" id="38414"/>
    <lineage>
        <taxon>Eukaryota</taxon>
        <taxon>Viridiplantae</taxon>
        <taxon>Streptophyta</taxon>
        <taxon>Embryophyta</taxon>
        <taxon>Tracheophyta</taxon>
        <taxon>Spermatophyta</taxon>
        <taxon>Magnoliopsida</taxon>
        <taxon>Liliopsida</taxon>
        <taxon>Poales</taxon>
        <taxon>Poaceae</taxon>
        <taxon>PACMAD clade</taxon>
        <taxon>Chloridoideae</taxon>
        <taxon>Eragrostideae</taxon>
        <taxon>Eragrostidinae</taxon>
        <taxon>Eragrostis</taxon>
    </lineage>
</organism>
<feature type="region of interest" description="Disordered" evidence="1">
    <location>
        <begin position="57"/>
        <end position="84"/>
    </location>
</feature>
<proteinExistence type="predicted"/>
<evidence type="ECO:0000259" key="2">
    <source>
        <dbReference type="Pfam" id="PF12274"/>
    </source>
</evidence>
<evidence type="ECO:0000313" key="3">
    <source>
        <dbReference type="EMBL" id="TVU12718.1"/>
    </source>
</evidence>
<dbReference type="PANTHER" id="PTHR33326:SF44">
    <property type="entry name" value="OS10G0494950 PROTEIN"/>
    <property type="match status" value="1"/>
</dbReference>
<reference evidence="3 4" key="1">
    <citation type="journal article" date="2019" name="Sci. Rep.">
        <title>A high-quality genome of Eragrostis curvula grass provides insights into Poaceae evolution and supports new strategies to enhance forage quality.</title>
        <authorList>
            <person name="Carballo J."/>
            <person name="Santos B.A.C.M."/>
            <person name="Zappacosta D."/>
            <person name="Garbus I."/>
            <person name="Selva J.P."/>
            <person name="Gallo C.A."/>
            <person name="Diaz A."/>
            <person name="Albertini E."/>
            <person name="Caccamo M."/>
            <person name="Echenique V."/>
        </authorList>
    </citation>
    <scope>NUCLEOTIDE SEQUENCE [LARGE SCALE GENOMIC DNA]</scope>
    <source>
        <strain evidence="4">cv. Victoria</strain>
        <tissue evidence="3">Leaf</tissue>
    </source>
</reference>
<comment type="caution">
    <text evidence="3">The sequence shown here is derived from an EMBL/GenBank/DDBJ whole genome shotgun (WGS) entry which is preliminary data.</text>
</comment>
<dbReference type="Pfam" id="PF12274">
    <property type="entry name" value="DUF3615"/>
    <property type="match status" value="1"/>
</dbReference>
<feature type="region of interest" description="Disordered" evidence="1">
    <location>
        <begin position="382"/>
        <end position="417"/>
    </location>
</feature>
<dbReference type="PANTHER" id="PTHR33326">
    <property type="entry name" value="OS05G0543800 PROTEIN"/>
    <property type="match status" value="1"/>
</dbReference>
<sequence>MNCWSTTSQASTSGARHTPSKTLCALVVQLRTATASDFPDPKSLPLPYTSASSRTHFAGAAESASAQTRQGPDVASSEELIGTTSSEETIIVSPQTTPHNTIDVSSSTFPSRREDLVVAGVVQCVSALTLQDSDDVSSSDDFSDSSSEEPITGSPRIVSRNTTDDSPQSSSSSLGSKILIQHYANCYQVFYIRMDRSGSFLTYPGVGGPFRSVREAVHATKSFVDELWREARCKERDEFSRDERGIHDRQYYLDGPTKKAPGSSTPNHAHELEDILENQMIYENNWWYCHFNFTTKQKGASNDPSTRGKLFFAEVSHEQGESACEVNCCCWIGREPNGAFCYGCKNNGSPSMKHPSDSSAFAGGHLDGWYLPYGCLELSSSDDENDARKNMEDDDDEDDDEEDDDDEETRWPAFNPLWTPMFSPEVDRDLYELLMED</sequence>
<dbReference type="EMBL" id="RWGY01000039">
    <property type="protein sequence ID" value="TVU12718.1"/>
    <property type="molecule type" value="Genomic_DNA"/>
</dbReference>
<evidence type="ECO:0000256" key="1">
    <source>
        <dbReference type="SAM" id="MobiDB-lite"/>
    </source>
</evidence>
<dbReference type="Gramene" id="TVU12718">
    <property type="protein sequence ID" value="TVU12718"/>
    <property type="gene ID" value="EJB05_46373"/>
</dbReference>
<evidence type="ECO:0000313" key="4">
    <source>
        <dbReference type="Proteomes" id="UP000324897"/>
    </source>
</evidence>
<feature type="region of interest" description="Disordered" evidence="1">
    <location>
        <begin position="133"/>
        <end position="173"/>
    </location>
</feature>
<feature type="compositionally biased region" description="Acidic residues" evidence="1">
    <location>
        <begin position="392"/>
        <end position="408"/>
    </location>
</feature>
<feature type="domain" description="DUF3615" evidence="2">
    <location>
        <begin position="264"/>
        <end position="355"/>
    </location>
</feature>
<protein>
    <recommendedName>
        <fullName evidence="2">DUF3615 domain-containing protein</fullName>
    </recommendedName>
</protein>
<gene>
    <name evidence="3" type="ORF">EJB05_46373</name>
</gene>
<keyword evidence="4" id="KW-1185">Reference proteome</keyword>